<protein>
    <submittedName>
        <fullName evidence="1">Uncharacterized protein</fullName>
    </submittedName>
</protein>
<gene>
    <name evidence="1" type="ORF">BDY19DRAFT_992102</name>
</gene>
<evidence type="ECO:0000313" key="1">
    <source>
        <dbReference type="EMBL" id="KAI0090675.1"/>
    </source>
</evidence>
<organism evidence="1 2">
    <name type="scientific">Irpex rosettiformis</name>
    <dbReference type="NCBI Taxonomy" id="378272"/>
    <lineage>
        <taxon>Eukaryota</taxon>
        <taxon>Fungi</taxon>
        <taxon>Dikarya</taxon>
        <taxon>Basidiomycota</taxon>
        <taxon>Agaricomycotina</taxon>
        <taxon>Agaricomycetes</taxon>
        <taxon>Polyporales</taxon>
        <taxon>Irpicaceae</taxon>
        <taxon>Irpex</taxon>
    </lineage>
</organism>
<dbReference type="EMBL" id="MU274907">
    <property type="protein sequence ID" value="KAI0090675.1"/>
    <property type="molecule type" value="Genomic_DNA"/>
</dbReference>
<sequence length="116" mass="12930">MPEVKTYVFFVYAPDYTDPDAFNRRLSVRSQHLERMGGLGKKGILRMGGALASPESIESDQKKLVGSGMMFEAESADAVRKILEEDIYWTSSVWDKEKIVILPFLSAGPLPSMVAE</sequence>
<comment type="caution">
    <text evidence="1">The sequence shown here is derived from an EMBL/GenBank/DDBJ whole genome shotgun (WGS) entry which is preliminary data.</text>
</comment>
<dbReference type="Proteomes" id="UP001055072">
    <property type="component" value="Unassembled WGS sequence"/>
</dbReference>
<reference evidence="1" key="1">
    <citation type="journal article" date="2021" name="Environ. Microbiol.">
        <title>Gene family expansions and transcriptome signatures uncover fungal adaptations to wood decay.</title>
        <authorList>
            <person name="Hage H."/>
            <person name="Miyauchi S."/>
            <person name="Viragh M."/>
            <person name="Drula E."/>
            <person name="Min B."/>
            <person name="Chaduli D."/>
            <person name="Navarro D."/>
            <person name="Favel A."/>
            <person name="Norest M."/>
            <person name="Lesage-Meessen L."/>
            <person name="Balint B."/>
            <person name="Merenyi Z."/>
            <person name="de Eugenio L."/>
            <person name="Morin E."/>
            <person name="Martinez A.T."/>
            <person name="Baldrian P."/>
            <person name="Stursova M."/>
            <person name="Martinez M.J."/>
            <person name="Novotny C."/>
            <person name="Magnuson J.K."/>
            <person name="Spatafora J.W."/>
            <person name="Maurice S."/>
            <person name="Pangilinan J."/>
            <person name="Andreopoulos W."/>
            <person name="LaButti K."/>
            <person name="Hundley H."/>
            <person name="Na H."/>
            <person name="Kuo A."/>
            <person name="Barry K."/>
            <person name="Lipzen A."/>
            <person name="Henrissat B."/>
            <person name="Riley R."/>
            <person name="Ahrendt S."/>
            <person name="Nagy L.G."/>
            <person name="Grigoriev I.V."/>
            <person name="Martin F."/>
            <person name="Rosso M.N."/>
        </authorList>
    </citation>
    <scope>NUCLEOTIDE SEQUENCE</scope>
    <source>
        <strain evidence="1">CBS 384.51</strain>
    </source>
</reference>
<evidence type="ECO:0000313" key="2">
    <source>
        <dbReference type="Proteomes" id="UP001055072"/>
    </source>
</evidence>
<accession>A0ACB8U8T5</accession>
<proteinExistence type="predicted"/>
<name>A0ACB8U8T5_9APHY</name>
<keyword evidence="2" id="KW-1185">Reference proteome</keyword>